<dbReference type="OrthoDB" id="9793465at2"/>
<comment type="similarity">
    <text evidence="1">Belongs to the asp23 family.</text>
</comment>
<accession>A0A085UCI0</accession>
<dbReference type="Pfam" id="PF03780">
    <property type="entry name" value="Asp23"/>
    <property type="match status" value="1"/>
</dbReference>
<dbReference type="EMBL" id="WMFL01000088">
    <property type="protein sequence ID" value="NJI03660.1"/>
    <property type="molecule type" value="Genomic_DNA"/>
</dbReference>
<gene>
    <name evidence="3" type="ORF">B9M88_02870</name>
    <name evidence="2" type="ORF">GLV84_12540</name>
    <name evidence="4" type="ORF">MUA95_06265</name>
</gene>
<dbReference type="KEGG" id="sagq:EP23_03470"/>
<dbReference type="RefSeq" id="WP_037567708.1">
    <property type="nucleotide sequence ID" value="NZ_CP009623.1"/>
</dbReference>
<evidence type="ECO:0000313" key="2">
    <source>
        <dbReference type="EMBL" id="NJI03660.1"/>
    </source>
</evidence>
<dbReference type="Proteomes" id="UP000195208">
    <property type="component" value="Unassembled WGS sequence"/>
</dbReference>
<evidence type="ECO:0000313" key="5">
    <source>
        <dbReference type="Proteomes" id="UP000195208"/>
    </source>
</evidence>
<keyword evidence="5" id="KW-1185">Reference proteome</keyword>
<name>A0A085UCI0_9STAP</name>
<evidence type="ECO:0000256" key="1">
    <source>
        <dbReference type="ARBA" id="ARBA00005721"/>
    </source>
</evidence>
<evidence type="ECO:0000313" key="6">
    <source>
        <dbReference type="Proteomes" id="UP000646308"/>
    </source>
</evidence>
<reference evidence="3 5" key="1">
    <citation type="submission" date="2017-04" db="EMBL/GenBank/DDBJ databases">
        <title>Staphylococcus agnetis, a potential pathogen in the broiler production.</title>
        <authorList>
            <person name="Poulsen L."/>
        </authorList>
    </citation>
    <scope>NUCLEOTIDE SEQUENCE [LARGE SCALE GENOMIC DNA]</scope>
    <source>
        <strain evidence="3 5">723_310714_2_2_spleen</strain>
    </source>
</reference>
<protein>
    <submittedName>
        <fullName evidence="2">Asp23/Gls24 family envelope stress response protein</fullName>
    </submittedName>
</protein>
<dbReference type="InterPro" id="IPR005531">
    <property type="entry name" value="Asp23"/>
</dbReference>
<organism evidence="2 6">
    <name type="scientific">Staphylococcus agnetis</name>
    <dbReference type="NCBI Taxonomy" id="985762"/>
    <lineage>
        <taxon>Bacteria</taxon>
        <taxon>Bacillati</taxon>
        <taxon>Bacillota</taxon>
        <taxon>Bacilli</taxon>
        <taxon>Bacillales</taxon>
        <taxon>Staphylococcaceae</taxon>
        <taxon>Staphylococcus</taxon>
    </lineage>
</organism>
<proteinExistence type="inferred from homology"/>
<dbReference type="GeneID" id="57691629"/>
<evidence type="ECO:0000313" key="4">
    <source>
        <dbReference type="EMBL" id="UXU56180.1"/>
    </source>
</evidence>
<evidence type="ECO:0000313" key="3">
    <source>
        <dbReference type="EMBL" id="OTW31699.1"/>
    </source>
</evidence>
<dbReference type="eggNOG" id="COG1302">
    <property type="taxonomic scope" value="Bacteria"/>
</dbReference>
<dbReference type="PANTHER" id="PTHR34297">
    <property type="entry name" value="HYPOTHETICAL CYTOSOLIC PROTEIN-RELATED"/>
    <property type="match status" value="1"/>
</dbReference>
<dbReference type="EMBL" id="CP094809">
    <property type="protein sequence ID" value="UXU56180.1"/>
    <property type="molecule type" value="Genomic_DNA"/>
</dbReference>
<dbReference type="PANTHER" id="PTHR34297:SF1">
    <property type="entry name" value="ASP23_GLS24 FAMILY ENVELOPE STRESS RESPONSE PROTEIN"/>
    <property type="match status" value="1"/>
</dbReference>
<dbReference type="AlphaFoldDB" id="A0A085UCI0"/>
<sequence>MAKSVENFNPNLGTVEIVPEVISVIASIAVSEVDGVRGMFTDVRNQTLERLGRKNLSKGVKVEIIDNEIYLNVYCSLKYGTKISQTALKIQEAIHSAIKNMTALTPKQINVHITHLEMSDNGPHK</sequence>
<reference evidence="4" key="3">
    <citation type="submission" date="2022-03" db="EMBL/GenBank/DDBJ databases">
        <title>Comparative Genomics of East African Camel-Associated Staphylococcaceae spp.: Diversity and Inheritance of Traits Involved in Host-Pathogen Interactions.</title>
        <authorList>
            <person name="Akarsu H."/>
            <person name="Liljander A."/>
            <person name="Younan M."/>
            <person name="Brodard I."/>
            <person name="Glucks I."/>
            <person name="Labroussaa F."/>
            <person name="Overesch G."/>
            <person name="Kuhnert P."/>
            <person name="Perreten V."/>
            <person name="Drexler J.F."/>
            <person name="Corman V.M."/>
            <person name="Falquet L."/>
            <person name="Jores J."/>
        </authorList>
    </citation>
    <scope>NUCLEOTIDE SEQUENCE</scope>
    <source>
        <strain evidence="4">IVB6197</strain>
    </source>
</reference>
<dbReference type="Proteomes" id="UP001065705">
    <property type="component" value="Chromosome"/>
</dbReference>
<reference evidence="2" key="2">
    <citation type="submission" date="2019-11" db="EMBL/GenBank/DDBJ databases">
        <title>Whole genome comparisons of Staphylococcus agnetis isolates from cattle and chickens.</title>
        <authorList>
            <person name="Rhoads D."/>
            <person name="Shwani A."/>
            <person name="Adkins P."/>
            <person name="Calcutt M."/>
            <person name="Middleton J."/>
        </authorList>
    </citation>
    <scope>NUCLEOTIDE SEQUENCE</scope>
    <source>
        <strain evidence="2">1387</strain>
    </source>
</reference>
<dbReference type="EMBL" id="NEFX01000004">
    <property type="protein sequence ID" value="OTW31699.1"/>
    <property type="molecule type" value="Genomic_DNA"/>
</dbReference>
<dbReference type="Proteomes" id="UP000646308">
    <property type="component" value="Unassembled WGS sequence"/>
</dbReference>